<feature type="compositionally biased region" description="Basic and acidic residues" evidence="2">
    <location>
        <begin position="54"/>
        <end position="130"/>
    </location>
</feature>
<organism evidence="5 6">
    <name type="scientific">Anaerococcus prevotii (strain ATCC 9321 / DSM 20548 / JCM 6508 / NCTC 11806 / PC1)</name>
    <name type="common">Peptostreptococcus prevotii</name>
    <name type="synonym">Peptococcus prevotii</name>
    <dbReference type="NCBI Taxonomy" id="525919"/>
    <lineage>
        <taxon>Bacteria</taxon>
        <taxon>Bacillati</taxon>
        <taxon>Bacillota</taxon>
        <taxon>Tissierellia</taxon>
        <taxon>Tissierellales</taxon>
        <taxon>Peptoniphilaceae</taxon>
        <taxon>Anaerococcus</taxon>
    </lineage>
</organism>
<feature type="domain" description="Capsule synthesis protein CapA" evidence="4">
    <location>
        <begin position="141"/>
        <end position="389"/>
    </location>
</feature>
<dbReference type="InterPro" id="IPR019079">
    <property type="entry name" value="Capsule_synth_CapA"/>
</dbReference>
<evidence type="ECO:0000259" key="4">
    <source>
        <dbReference type="SMART" id="SM00854"/>
    </source>
</evidence>
<dbReference type="EMBL" id="CP001708">
    <property type="protein sequence ID" value="ACV28677.1"/>
    <property type="molecule type" value="Genomic_DNA"/>
</dbReference>
<name>C7RGR6_ANAPD</name>
<dbReference type="Proteomes" id="UP000002294">
    <property type="component" value="Chromosome"/>
</dbReference>
<dbReference type="Pfam" id="PF09587">
    <property type="entry name" value="PGA_cap"/>
    <property type="match status" value="1"/>
</dbReference>
<dbReference type="eggNOG" id="COG2843">
    <property type="taxonomic scope" value="Bacteria"/>
</dbReference>
<dbReference type="RefSeq" id="WP_015777587.1">
    <property type="nucleotide sequence ID" value="NC_013171.1"/>
</dbReference>
<dbReference type="STRING" id="525919.Apre_0638"/>
<dbReference type="InterPro" id="IPR052169">
    <property type="entry name" value="CW_Biosynth-Accessory"/>
</dbReference>
<dbReference type="KEGG" id="apr:Apre_0638"/>
<dbReference type="AlphaFoldDB" id="C7RGR6"/>
<comment type="similarity">
    <text evidence="1">Belongs to the CapA family.</text>
</comment>
<evidence type="ECO:0000313" key="5">
    <source>
        <dbReference type="EMBL" id="ACV28677.1"/>
    </source>
</evidence>
<dbReference type="SUPFAM" id="SSF56300">
    <property type="entry name" value="Metallo-dependent phosphatases"/>
    <property type="match status" value="1"/>
</dbReference>
<dbReference type="HOGENOM" id="CLU_038823_0_1_9"/>
<dbReference type="PANTHER" id="PTHR33393">
    <property type="entry name" value="POLYGLUTAMINE SYNTHESIS ACCESSORY PROTEIN RV0574C-RELATED"/>
    <property type="match status" value="1"/>
</dbReference>
<accession>C7RGR6</accession>
<evidence type="ECO:0000256" key="2">
    <source>
        <dbReference type="SAM" id="MobiDB-lite"/>
    </source>
</evidence>
<keyword evidence="6" id="KW-1185">Reference proteome</keyword>
<protein>
    <recommendedName>
        <fullName evidence="4">Capsule synthesis protein CapA domain-containing protein</fullName>
    </recommendedName>
</protein>
<evidence type="ECO:0000256" key="1">
    <source>
        <dbReference type="ARBA" id="ARBA00005662"/>
    </source>
</evidence>
<feature type="region of interest" description="Disordered" evidence="2">
    <location>
        <begin position="28"/>
        <end position="133"/>
    </location>
</feature>
<reference evidence="5 6" key="1">
    <citation type="journal article" date="2009" name="Stand. Genomic Sci.">
        <title>Complete genome sequence of Anaerococcus prevotii type strain (PC1).</title>
        <authorList>
            <person name="Labutti K."/>
            <person name="Pukall R."/>
            <person name="Steenblock K."/>
            <person name="Glavina Del Rio T."/>
            <person name="Tice H."/>
            <person name="Copeland A."/>
            <person name="Cheng J.F."/>
            <person name="Lucas S."/>
            <person name="Chen F."/>
            <person name="Nolan M."/>
            <person name="Bruce D."/>
            <person name="Goodwin L."/>
            <person name="Pitluck S."/>
            <person name="Ivanova N."/>
            <person name="Mavromatis K."/>
            <person name="Ovchinnikova G."/>
            <person name="Pati A."/>
            <person name="Chen A."/>
            <person name="Palaniappan K."/>
            <person name="Land M."/>
            <person name="Hauser L."/>
            <person name="Chang Y.J."/>
            <person name="Jeffries C.D."/>
            <person name="Chain P."/>
            <person name="Saunders E."/>
            <person name="Brettin T."/>
            <person name="Detter J.C."/>
            <person name="Han C."/>
            <person name="Goker M."/>
            <person name="Bristow J."/>
            <person name="Eisen J.A."/>
            <person name="Markowitz V."/>
            <person name="Hugenholtz P."/>
            <person name="Kyrpides N.C."/>
            <person name="Klenk H.P."/>
            <person name="Lapidus A."/>
        </authorList>
    </citation>
    <scope>NUCLEOTIDE SEQUENCE [LARGE SCALE GENOMIC DNA]</scope>
    <source>
        <strain evidence="6">ATCC 9321 / DSM 20548 / JCM 6508 / NCTC 11806 / PC1</strain>
    </source>
</reference>
<feature type="chain" id="PRO_5038674792" description="Capsule synthesis protein CapA domain-containing protein" evidence="3">
    <location>
        <begin position="21"/>
        <end position="483"/>
    </location>
</feature>
<proteinExistence type="inferred from homology"/>
<sequence length="483" mass="54472">MRKKIINILTCILLMTSLTACGTSANKNVEESAKSTGDLIDNLDKGNIEPSSDDSSKKEAVKGKQSDREDAKAKWEMTLAKEKENDSKREKEREKDLESYKEASIARKSKDVDNKKHKQKNIDQKHKDKEEDKEEDYAKVKLKFFGDTMAHLGQIQYAYAYGGGNYDFSNQFAYISDFVKDSDLSITNYETTSNPNREYAGFPAFNAPPVYLKNIKDAGFDVVTTANNHSLDTDEEGVQTTIAAAKEAGLDYVGSKEKESDKILYKEINGMKIAILAYTYGANGKEDLLNLREEVDSLNYLHEENIKSDIEEAKANGADFIIVYPHWEIEYQSYPQESTVELAHNMIDWGADLVIGNHPHVVQPVEIYKNEDGKEGLIAYALGNFISQQSLEVSGDIRCEQSLSIELSLNKNEKTGNKKISDIKLHPLWVGTNYDDYGASIKTYLCEDFLEGGDKYDLVDDNQRARIQQAYDMTMKTAKTEVN</sequence>
<dbReference type="InterPro" id="IPR029052">
    <property type="entry name" value="Metallo-depent_PP-like"/>
</dbReference>
<dbReference type="SMART" id="SM00854">
    <property type="entry name" value="PGA_cap"/>
    <property type="match status" value="1"/>
</dbReference>
<dbReference type="CDD" id="cd07381">
    <property type="entry name" value="MPP_CapA"/>
    <property type="match status" value="1"/>
</dbReference>
<dbReference type="PANTHER" id="PTHR33393:SF12">
    <property type="entry name" value="CAPSULE BIOSYNTHESIS PROTEIN CAPA"/>
    <property type="match status" value="1"/>
</dbReference>
<feature type="signal peptide" evidence="3">
    <location>
        <begin position="1"/>
        <end position="20"/>
    </location>
</feature>
<evidence type="ECO:0000256" key="3">
    <source>
        <dbReference type="SAM" id="SignalP"/>
    </source>
</evidence>
<evidence type="ECO:0000313" key="6">
    <source>
        <dbReference type="Proteomes" id="UP000002294"/>
    </source>
</evidence>
<gene>
    <name evidence="5" type="ordered locus">Apre_0638</name>
</gene>
<dbReference type="OrthoDB" id="9810906at2"/>
<dbReference type="Gene3D" id="3.60.21.10">
    <property type="match status" value="1"/>
</dbReference>
<keyword evidence="3" id="KW-0732">Signal</keyword>
<dbReference type="PROSITE" id="PS51257">
    <property type="entry name" value="PROKAR_LIPOPROTEIN"/>
    <property type="match status" value="1"/>
</dbReference>